<dbReference type="GO" id="GO:0005506">
    <property type="term" value="F:iron ion binding"/>
    <property type="evidence" value="ECO:0007669"/>
    <property type="project" value="InterPro"/>
</dbReference>
<dbReference type="InterPro" id="IPR002871">
    <property type="entry name" value="NIF_FeS_clus_asmbl_NifU_N"/>
</dbReference>
<dbReference type="KEGG" id="dbk:DGMP_36630"/>
<evidence type="ECO:0000313" key="3">
    <source>
        <dbReference type="Proteomes" id="UP000826725"/>
    </source>
</evidence>
<dbReference type="GO" id="GO:0016226">
    <property type="term" value="P:iron-sulfur cluster assembly"/>
    <property type="evidence" value="ECO:0007669"/>
    <property type="project" value="InterPro"/>
</dbReference>
<gene>
    <name evidence="2" type="ORF">DGMP_36630</name>
</gene>
<feature type="domain" description="NIF system FeS cluster assembly NifU N-terminal" evidence="1">
    <location>
        <begin position="51"/>
        <end position="141"/>
    </location>
</feature>
<keyword evidence="3" id="KW-1185">Reference proteome</keyword>
<dbReference type="GO" id="GO:0051536">
    <property type="term" value="F:iron-sulfur cluster binding"/>
    <property type="evidence" value="ECO:0007669"/>
    <property type="project" value="InterPro"/>
</dbReference>
<organism evidence="2 3">
    <name type="scientific">Desulfomarina profundi</name>
    <dbReference type="NCBI Taxonomy" id="2772557"/>
    <lineage>
        <taxon>Bacteria</taxon>
        <taxon>Pseudomonadati</taxon>
        <taxon>Thermodesulfobacteriota</taxon>
        <taxon>Desulfobulbia</taxon>
        <taxon>Desulfobulbales</taxon>
        <taxon>Desulfobulbaceae</taxon>
        <taxon>Desulfomarina</taxon>
    </lineage>
</organism>
<proteinExistence type="predicted"/>
<evidence type="ECO:0000313" key="2">
    <source>
        <dbReference type="EMBL" id="BCL62970.1"/>
    </source>
</evidence>
<dbReference type="Pfam" id="PF01592">
    <property type="entry name" value="NifU_N"/>
    <property type="match status" value="1"/>
</dbReference>
<dbReference type="CDD" id="cd06664">
    <property type="entry name" value="IscU_like"/>
    <property type="match status" value="1"/>
</dbReference>
<dbReference type="EMBL" id="AP024086">
    <property type="protein sequence ID" value="BCL62970.1"/>
    <property type="molecule type" value="Genomic_DNA"/>
</dbReference>
<name>A0A8D5FSR8_9BACT</name>
<protein>
    <recommendedName>
        <fullName evidence="1">NIF system FeS cluster assembly NifU N-terminal domain-containing protein</fullName>
    </recommendedName>
</protein>
<evidence type="ECO:0000259" key="1">
    <source>
        <dbReference type="Pfam" id="PF01592"/>
    </source>
</evidence>
<dbReference type="Proteomes" id="UP000826725">
    <property type="component" value="Chromosome"/>
</dbReference>
<reference evidence="2" key="1">
    <citation type="submission" date="2020-09" db="EMBL/GenBank/DDBJ databases">
        <title>Desulfogranum mesoprofundum gen. nov., sp. nov., a novel mesophilic, sulfate-reducing chemolithoautotroph isolated from a deep-sea hydrothermal vent chimney in the Suiyo Seamount.</title>
        <authorList>
            <person name="Hashimoto Y."/>
            <person name="Nakagawa S."/>
        </authorList>
    </citation>
    <scope>NUCLEOTIDE SEQUENCE</scope>
    <source>
        <strain evidence="2">KT2</strain>
    </source>
</reference>
<dbReference type="AlphaFoldDB" id="A0A8D5FSR8"/>
<accession>A0A8D5FSR8</accession>
<sequence length="152" mass="17281">MLSDSKEQYKMTEQSIQTPHPVHSETFTRMVSRADRYGILENPDGYGKRTGDCGDTIEMFLSVRGNQVQMVTFQVDGCSNTVACGNAVSILMEGRTVEDCWQLTPDNVIDYLETLPPDHYHCAELAVGAFYKALTDYNRLQNESWKRNYPVK</sequence>